<name>A0A916LER4_MYCTX</name>
<reference evidence="2" key="1">
    <citation type="submission" date="2015-03" db="EMBL/GenBank/DDBJ databases">
        <authorList>
            <consortium name="Pathogen Informatics"/>
        </authorList>
    </citation>
    <scope>NUCLEOTIDE SEQUENCE [LARGE SCALE GENOMIC DNA]</scope>
    <source>
        <strain evidence="2">N09902308</strain>
    </source>
</reference>
<gene>
    <name evidence="1" type="ORF">ERS007739_03420</name>
</gene>
<evidence type="ECO:0000313" key="2">
    <source>
        <dbReference type="Proteomes" id="UP000039021"/>
    </source>
</evidence>
<dbReference type="PROSITE" id="PS51257">
    <property type="entry name" value="PROKAR_LIPOPROTEIN"/>
    <property type="match status" value="1"/>
</dbReference>
<dbReference type="AlphaFoldDB" id="A0A916LER4"/>
<organism evidence="1 2">
    <name type="scientific">Mycobacterium tuberculosis</name>
    <dbReference type="NCBI Taxonomy" id="1773"/>
    <lineage>
        <taxon>Bacteria</taxon>
        <taxon>Bacillati</taxon>
        <taxon>Actinomycetota</taxon>
        <taxon>Actinomycetes</taxon>
        <taxon>Mycobacteriales</taxon>
        <taxon>Mycobacteriaceae</taxon>
        <taxon>Mycobacterium</taxon>
        <taxon>Mycobacterium tuberculosis complex</taxon>
    </lineage>
</organism>
<evidence type="ECO:0000313" key="1">
    <source>
        <dbReference type="EMBL" id="COZ12428.1"/>
    </source>
</evidence>
<comment type="caution">
    <text evidence="1">The sequence shown here is derived from an EMBL/GenBank/DDBJ whole genome shotgun (WGS) entry which is preliminary data.</text>
</comment>
<sequence>MRFPGVWPVNSSTACDIGRLPVGVDVCALSRYLV</sequence>
<accession>A0A916LER4</accession>
<proteinExistence type="predicted"/>
<dbReference type="Proteomes" id="UP000039021">
    <property type="component" value="Unassembled WGS sequence"/>
</dbReference>
<protein>
    <submittedName>
        <fullName evidence="1">Uncharacterized protein</fullName>
    </submittedName>
</protein>
<dbReference type="EMBL" id="CSBK01001769">
    <property type="protein sequence ID" value="COZ12428.1"/>
    <property type="molecule type" value="Genomic_DNA"/>
</dbReference>